<name>A0A367CF83_9ENTE</name>
<dbReference type="Proteomes" id="UP000252797">
    <property type="component" value="Unassembled WGS sequence"/>
</dbReference>
<organism evidence="2 3">
    <name type="scientific">Enterococcus durans</name>
    <dbReference type="NCBI Taxonomy" id="53345"/>
    <lineage>
        <taxon>Bacteria</taxon>
        <taxon>Bacillati</taxon>
        <taxon>Bacillota</taxon>
        <taxon>Bacilli</taxon>
        <taxon>Lactobacillales</taxon>
        <taxon>Enterococcaceae</taxon>
        <taxon>Enterococcus</taxon>
    </lineage>
</organism>
<comment type="caution">
    <text evidence="2">The sequence shown here is derived from an EMBL/GenBank/DDBJ whole genome shotgun (WGS) entry which is preliminary data.</text>
</comment>
<evidence type="ECO:0000313" key="2">
    <source>
        <dbReference type="EMBL" id="RCA11136.1"/>
    </source>
</evidence>
<dbReference type="InterPro" id="IPR036388">
    <property type="entry name" value="WH-like_DNA-bd_sf"/>
</dbReference>
<reference evidence="2 3" key="1">
    <citation type="submission" date="2015-06" db="EMBL/GenBank/DDBJ databases">
        <title>The Genome Sequence of Enterococcus durans 4EA1.</title>
        <authorList>
            <consortium name="The Broad Institute Genomics Platform"/>
            <consortium name="The Broad Institute Genome Sequencing Center for Infectious Disease"/>
            <person name="Earl A.M."/>
            <person name="Van Tyne D."/>
            <person name="Lebreton F."/>
            <person name="Saavedra J.T."/>
            <person name="Gilmore M.S."/>
            <person name="Manson Mcguire A."/>
            <person name="Clock S."/>
            <person name="Crupain M."/>
            <person name="Rangan U."/>
            <person name="Young S."/>
            <person name="Abouelleil A."/>
            <person name="Cao P."/>
            <person name="Chapman S.B."/>
            <person name="Griggs A."/>
            <person name="Priest M."/>
            <person name="Shea T."/>
            <person name="Wortman J."/>
            <person name="Nusbaum C."/>
            <person name="Birren B."/>
        </authorList>
    </citation>
    <scope>NUCLEOTIDE SEQUENCE [LARGE SCALE GENOMIC DNA]</scope>
    <source>
        <strain evidence="2 3">4EA1</strain>
    </source>
</reference>
<dbReference type="GO" id="GO:0003677">
    <property type="term" value="F:DNA binding"/>
    <property type="evidence" value="ECO:0007669"/>
    <property type="project" value="InterPro"/>
</dbReference>
<dbReference type="SUPFAM" id="SSF88659">
    <property type="entry name" value="Sigma3 and sigma4 domains of RNA polymerase sigma factors"/>
    <property type="match status" value="1"/>
</dbReference>
<dbReference type="InterPro" id="IPR013324">
    <property type="entry name" value="RNA_pol_sigma_r3/r4-like"/>
</dbReference>
<dbReference type="Gene3D" id="1.10.10.10">
    <property type="entry name" value="Winged helix-like DNA-binding domain superfamily/Winged helix DNA-binding domain"/>
    <property type="match status" value="1"/>
</dbReference>
<dbReference type="EMBL" id="LEPB01000004">
    <property type="protein sequence ID" value="RCA11136.1"/>
    <property type="molecule type" value="Genomic_DNA"/>
</dbReference>
<protein>
    <recommendedName>
        <fullName evidence="1">RNA polymerase sigma factor 70 region 4 type 2 domain-containing protein</fullName>
    </recommendedName>
</protein>
<dbReference type="GO" id="GO:0016987">
    <property type="term" value="F:sigma factor activity"/>
    <property type="evidence" value="ECO:0007669"/>
    <property type="project" value="InterPro"/>
</dbReference>
<dbReference type="GO" id="GO:0006352">
    <property type="term" value="P:DNA-templated transcription initiation"/>
    <property type="evidence" value="ECO:0007669"/>
    <property type="project" value="InterPro"/>
</dbReference>
<accession>A0A367CF83</accession>
<dbReference type="Pfam" id="PF08281">
    <property type="entry name" value="Sigma70_r4_2"/>
    <property type="match status" value="1"/>
</dbReference>
<proteinExistence type="predicted"/>
<evidence type="ECO:0000313" key="3">
    <source>
        <dbReference type="Proteomes" id="UP000252797"/>
    </source>
</evidence>
<sequence length="139" mass="16238">MNPLDFRIVQMFDSFCKTVIRNEARNIKKQNARFREYQMPLNELSESASISFQVIDTSIDNSEVFLTFGMELVVENLDMAEAINQLDETKRIIILLYYFGGFNDREIGEAVGMSIGGIWYQRKKAEDELKKRMESQLYV</sequence>
<feature type="domain" description="RNA polymerase sigma factor 70 region 4 type 2" evidence="1">
    <location>
        <begin position="79"/>
        <end position="125"/>
    </location>
</feature>
<evidence type="ECO:0000259" key="1">
    <source>
        <dbReference type="Pfam" id="PF08281"/>
    </source>
</evidence>
<dbReference type="InterPro" id="IPR013249">
    <property type="entry name" value="RNA_pol_sigma70_r4_t2"/>
</dbReference>
<dbReference type="RefSeq" id="WP_029487140.1">
    <property type="nucleotide sequence ID" value="NZ_LEPB01000004.1"/>
</dbReference>
<dbReference type="AlphaFoldDB" id="A0A367CF83"/>
<gene>
    <name evidence="2" type="ORF">EA71_01891</name>
</gene>